<dbReference type="PANTHER" id="PTHR43737:SF1">
    <property type="entry name" value="DUF1501 DOMAIN-CONTAINING PROTEIN"/>
    <property type="match status" value="1"/>
</dbReference>
<organism evidence="1 2">
    <name type="scientific">Paludisphaera borealis</name>
    <dbReference type="NCBI Taxonomy" id="1387353"/>
    <lineage>
        <taxon>Bacteria</taxon>
        <taxon>Pseudomonadati</taxon>
        <taxon>Planctomycetota</taxon>
        <taxon>Planctomycetia</taxon>
        <taxon>Isosphaerales</taxon>
        <taxon>Isosphaeraceae</taxon>
        <taxon>Paludisphaera</taxon>
    </lineage>
</organism>
<gene>
    <name evidence="1" type="ORF">BSF38_00311</name>
</gene>
<dbReference type="OrthoDB" id="127333at2"/>
<proteinExistence type="predicted"/>
<evidence type="ECO:0000313" key="1">
    <source>
        <dbReference type="EMBL" id="APW58900.1"/>
    </source>
</evidence>
<accession>A0A1U7CIX8</accession>
<dbReference type="STRING" id="1387353.BSF38_00311"/>
<reference evidence="2" key="1">
    <citation type="submission" date="2016-12" db="EMBL/GenBank/DDBJ databases">
        <title>Comparative genomics of four Isosphaeraceae planctomycetes: a common pool of plasmids and glycoside hydrolase genes.</title>
        <authorList>
            <person name="Ivanova A."/>
        </authorList>
    </citation>
    <scope>NUCLEOTIDE SEQUENCE [LARGE SCALE GENOMIC DNA]</scope>
    <source>
        <strain evidence="2">PX4</strain>
    </source>
</reference>
<evidence type="ECO:0008006" key="3">
    <source>
        <dbReference type="Google" id="ProtNLM"/>
    </source>
</evidence>
<dbReference type="EMBL" id="CP019082">
    <property type="protein sequence ID" value="APW58900.1"/>
    <property type="molecule type" value="Genomic_DNA"/>
</dbReference>
<dbReference type="InterPro" id="IPR017850">
    <property type="entry name" value="Alkaline_phosphatase_core_sf"/>
</dbReference>
<dbReference type="SUPFAM" id="SSF53649">
    <property type="entry name" value="Alkaline phosphatase-like"/>
    <property type="match status" value="1"/>
</dbReference>
<dbReference type="AlphaFoldDB" id="A0A1U7CIX8"/>
<evidence type="ECO:0000313" key="2">
    <source>
        <dbReference type="Proteomes" id="UP000186309"/>
    </source>
</evidence>
<name>A0A1U7CIX8_9BACT</name>
<dbReference type="RefSeq" id="WP_076343154.1">
    <property type="nucleotide sequence ID" value="NZ_CP019082.1"/>
</dbReference>
<dbReference type="Pfam" id="PF07394">
    <property type="entry name" value="DUF1501"/>
    <property type="match status" value="1"/>
</dbReference>
<protein>
    <recommendedName>
        <fullName evidence="3">Sulfatase</fullName>
    </recommendedName>
</protein>
<dbReference type="PANTHER" id="PTHR43737">
    <property type="entry name" value="BLL7424 PROTEIN"/>
    <property type="match status" value="1"/>
</dbReference>
<dbReference type="InterPro" id="IPR010869">
    <property type="entry name" value="DUF1501"/>
</dbReference>
<dbReference type="InterPro" id="IPR006311">
    <property type="entry name" value="TAT_signal"/>
</dbReference>
<dbReference type="Gene3D" id="3.40.720.10">
    <property type="entry name" value="Alkaline Phosphatase, subunit A"/>
    <property type="match status" value="1"/>
</dbReference>
<dbReference type="Proteomes" id="UP000186309">
    <property type="component" value="Chromosome"/>
</dbReference>
<sequence length="482" mass="53323">MNHDFRRPISRREALCQAGTGFGVFGLASLLRDAGLLGAASAADTAVPAHAQTANPLAPRPAPLPARAKRVIHIYLNGGPSQVDTFDPKPMLNRFEGKMLPQGNLSTERKTGTALPSPFKFRKYGQSGIPVSEIFARTAEHADDLCVIRSMQANTPNHEQSMRLMNCGDERLSRPSMGAWLTYGMGSENENLPGYVSMCPGLPVADVSNWRSAFLPGVFQGTYIDTRKAKAEDLIENIRNTVVSQGEQRRQLDLLAELNRRHQRQRAEDDKLDARIASFELAYRMQMEATDAFDVEQEPQHVRDMYGPSVQARQLLIARRLIERGVRFVQLFHGDVQPWDSHDNIATAHRNLGNECDQGIAALLTDLKQRGLFEDTLVLCGGEFGRTPAVELVGGKPGMGRDHNHWGFSVWLAGGGVKGGHIHGATDDFGYKAVEDVVHVHDLHATILHLLGFDHTKLTYRYAGRDFRLTDVHGNVVKDVLA</sequence>
<dbReference type="PROSITE" id="PS51318">
    <property type="entry name" value="TAT"/>
    <property type="match status" value="1"/>
</dbReference>
<dbReference type="KEGG" id="pbor:BSF38_00311"/>
<keyword evidence="2" id="KW-1185">Reference proteome</keyword>